<sequence length="231" mass="24588">MRVDGLWRYPVKSLGGEPLTTATLTEDGVAGDRLVHVQGDRGPLTGRTRHGLLTIPASTGPDGTPLVAGRRWDSAEAGALVARHGGRLVAHSGPARFDVLNLLVATDGAVAHWGADLRRLRPNILIGGVGPREERDWPGHALVIGEAVVGVHSVRGRCVVTSIDPDTGAQDLDVFRRIRTEFGNELCLNCWVITPGEIRPGDGVELVPTDEVPERVGGWIVGAPYLPAIQP</sequence>
<dbReference type="GO" id="GO:0030170">
    <property type="term" value="F:pyridoxal phosphate binding"/>
    <property type="evidence" value="ECO:0007669"/>
    <property type="project" value="InterPro"/>
</dbReference>
<dbReference type="GO" id="GO:0003824">
    <property type="term" value="F:catalytic activity"/>
    <property type="evidence" value="ECO:0007669"/>
    <property type="project" value="InterPro"/>
</dbReference>
<evidence type="ECO:0000313" key="2">
    <source>
        <dbReference type="EMBL" id="MBB5803967.1"/>
    </source>
</evidence>
<proteinExistence type="predicted"/>
<gene>
    <name evidence="2" type="ORF">F4560_003735</name>
</gene>
<dbReference type="AlphaFoldDB" id="A0A7W9M1L7"/>
<feature type="domain" description="MOSC" evidence="1">
    <location>
        <begin position="70"/>
        <end position="207"/>
    </location>
</feature>
<dbReference type="InterPro" id="IPR011037">
    <property type="entry name" value="Pyrv_Knase-like_insert_dom_sf"/>
</dbReference>
<dbReference type="Proteomes" id="UP000552097">
    <property type="component" value="Unassembled WGS sequence"/>
</dbReference>
<dbReference type="EMBL" id="JACHMO010000001">
    <property type="protein sequence ID" value="MBB5803967.1"/>
    <property type="molecule type" value="Genomic_DNA"/>
</dbReference>
<organism evidence="2 3">
    <name type="scientific">Saccharothrix ecbatanensis</name>
    <dbReference type="NCBI Taxonomy" id="1105145"/>
    <lineage>
        <taxon>Bacteria</taxon>
        <taxon>Bacillati</taxon>
        <taxon>Actinomycetota</taxon>
        <taxon>Actinomycetes</taxon>
        <taxon>Pseudonocardiales</taxon>
        <taxon>Pseudonocardiaceae</taxon>
        <taxon>Saccharothrix</taxon>
    </lineage>
</organism>
<comment type="caution">
    <text evidence="2">The sequence shown here is derived from an EMBL/GenBank/DDBJ whole genome shotgun (WGS) entry which is preliminary data.</text>
</comment>
<name>A0A7W9M1L7_9PSEU</name>
<dbReference type="InterPro" id="IPR005302">
    <property type="entry name" value="MoCF_Sase_C"/>
</dbReference>
<reference evidence="2 3" key="1">
    <citation type="submission" date="2020-08" db="EMBL/GenBank/DDBJ databases">
        <title>Sequencing the genomes of 1000 actinobacteria strains.</title>
        <authorList>
            <person name="Klenk H.-P."/>
        </authorList>
    </citation>
    <scope>NUCLEOTIDE SEQUENCE [LARGE SCALE GENOMIC DNA]</scope>
    <source>
        <strain evidence="2 3">DSM 45486</strain>
    </source>
</reference>
<dbReference type="Pfam" id="PF03473">
    <property type="entry name" value="MOSC"/>
    <property type="match status" value="1"/>
</dbReference>
<dbReference type="GO" id="GO:0030151">
    <property type="term" value="F:molybdenum ion binding"/>
    <property type="evidence" value="ECO:0007669"/>
    <property type="project" value="InterPro"/>
</dbReference>
<accession>A0A7W9M1L7</accession>
<evidence type="ECO:0000259" key="1">
    <source>
        <dbReference type="PROSITE" id="PS51340"/>
    </source>
</evidence>
<dbReference type="PROSITE" id="PS51340">
    <property type="entry name" value="MOSC"/>
    <property type="match status" value="1"/>
</dbReference>
<dbReference type="SUPFAM" id="SSF50800">
    <property type="entry name" value="PK beta-barrel domain-like"/>
    <property type="match status" value="1"/>
</dbReference>
<keyword evidence="3" id="KW-1185">Reference proteome</keyword>
<dbReference type="InterPro" id="IPR005303">
    <property type="entry name" value="MOCOS_middle"/>
</dbReference>
<evidence type="ECO:0000313" key="3">
    <source>
        <dbReference type="Proteomes" id="UP000552097"/>
    </source>
</evidence>
<protein>
    <submittedName>
        <fullName evidence="2">Uncharacterized protein YcbX</fullName>
    </submittedName>
</protein>
<dbReference type="Pfam" id="PF03476">
    <property type="entry name" value="MOSC_N"/>
    <property type="match status" value="1"/>
</dbReference>
<dbReference type="RefSeq" id="WP_184921572.1">
    <property type="nucleotide sequence ID" value="NZ_JACHMO010000001.1"/>
</dbReference>